<dbReference type="AlphaFoldDB" id="A0A100XJM9"/>
<reference evidence="2 3" key="1">
    <citation type="journal article" date="2016" name="Genome Announc.">
        <title>Draft Genome Sequences of Five Rapidly Growing Mycobacterium Species, M. thermoresistibile, M. fortuitum subsp. acetamidolyticum, M. canariasense, M. brisbanense, and M. novocastrense.</title>
        <authorList>
            <person name="Katahira K."/>
            <person name="Ogura Y."/>
            <person name="Gotoh Y."/>
            <person name="Hayashi T."/>
        </authorList>
    </citation>
    <scope>NUCLEOTIDE SEQUENCE [LARGE SCALE GENOMIC DNA]</scope>
    <source>
        <strain evidence="2 3">JCM6362</strain>
    </source>
</reference>
<dbReference type="STRING" id="1797.RMCT_4641"/>
<sequence length="281" mass="29900">MSATTITVDDAAIEYTDVGGGPPIVFVHGAYVTGALWDDVVTRLSRGHRCIAPTWPFGAQRTPVGDSVDLDVVACGRRIIGLLEQLDLRDVTLVANDSGGGITLSALGILGLDWSRVSRLVFTNCDTFEHFPPKQFAPLVKLCRVAPPLGGAVLRLLATGPGLAFFKRAVTRNGITGDRDDAIFGGFLSSAAVRREAVRFSAGLHPQHTAAAAQAIGKWTKPVLVLWGTADDLFPVSHAQRLAEAFPNSRLRLIEGSSTYVMLDHPSETADAIGTFIAGRS</sequence>
<dbReference type="OMA" id="VFVHGAY"/>
<dbReference type="GO" id="GO:0016787">
    <property type="term" value="F:hydrolase activity"/>
    <property type="evidence" value="ECO:0007669"/>
    <property type="project" value="UniProtKB-KW"/>
</dbReference>
<gene>
    <name evidence="2" type="ORF">RMCT_4641</name>
</gene>
<dbReference type="InterPro" id="IPR000073">
    <property type="entry name" value="AB_hydrolase_1"/>
</dbReference>
<feature type="domain" description="AB hydrolase-1" evidence="1">
    <location>
        <begin position="24"/>
        <end position="272"/>
    </location>
</feature>
<evidence type="ECO:0000259" key="1">
    <source>
        <dbReference type="Pfam" id="PF12697"/>
    </source>
</evidence>
<dbReference type="EMBL" id="BCTB01000063">
    <property type="protein sequence ID" value="GAT17672.1"/>
    <property type="molecule type" value="Genomic_DNA"/>
</dbReference>
<dbReference type="PANTHER" id="PTHR43798">
    <property type="entry name" value="MONOACYLGLYCEROL LIPASE"/>
    <property type="match status" value="1"/>
</dbReference>
<dbReference type="OrthoDB" id="3400345at2"/>
<dbReference type="RefSeq" id="WP_003886633.1">
    <property type="nucleotide sequence ID" value="NZ_BCTB01000063.1"/>
</dbReference>
<dbReference type="PANTHER" id="PTHR43798:SF33">
    <property type="entry name" value="HYDROLASE, PUTATIVE (AFU_ORTHOLOGUE AFUA_2G14860)-RELATED"/>
    <property type="match status" value="1"/>
</dbReference>
<dbReference type="Gene3D" id="3.40.50.1820">
    <property type="entry name" value="alpha/beta hydrolase"/>
    <property type="match status" value="1"/>
</dbReference>
<dbReference type="InterPro" id="IPR050266">
    <property type="entry name" value="AB_hydrolase_sf"/>
</dbReference>
<name>A0A100XJM9_MYCTH</name>
<dbReference type="GO" id="GO:0016020">
    <property type="term" value="C:membrane"/>
    <property type="evidence" value="ECO:0007669"/>
    <property type="project" value="TreeGrafter"/>
</dbReference>
<comment type="caution">
    <text evidence="2">The sequence shown here is derived from an EMBL/GenBank/DDBJ whole genome shotgun (WGS) entry which is preliminary data.</text>
</comment>
<evidence type="ECO:0000313" key="3">
    <source>
        <dbReference type="Proteomes" id="UP000069654"/>
    </source>
</evidence>
<protein>
    <submittedName>
        <fullName evidence="2">Alpha/beta hydrolase fold protein</fullName>
    </submittedName>
</protein>
<keyword evidence="2" id="KW-0378">Hydrolase</keyword>
<organism evidence="2 3">
    <name type="scientific">Mycolicibacterium thermoresistibile</name>
    <name type="common">Mycobacterium thermoresistibile</name>
    <dbReference type="NCBI Taxonomy" id="1797"/>
    <lineage>
        <taxon>Bacteria</taxon>
        <taxon>Bacillati</taxon>
        <taxon>Actinomycetota</taxon>
        <taxon>Actinomycetes</taxon>
        <taxon>Mycobacteriales</taxon>
        <taxon>Mycobacteriaceae</taxon>
        <taxon>Mycolicibacterium</taxon>
    </lineage>
</organism>
<reference evidence="3" key="2">
    <citation type="submission" date="2016-02" db="EMBL/GenBank/DDBJ databases">
        <title>Draft genome sequence of five rapidly growing Mycobacterium species.</title>
        <authorList>
            <person name="Katahira K."/>
            <person name="Gotou Y."/>
            <person name="Iida K."/>
            <person name="Ogura Y."/>
            <person name="Hayashi T."/>
        </authorList>
    </citation>
    <scope>NUCLEOTIDE SEQUENCE [LARGE SCALE GENOMIC DNA]</scope>
    <source>
        <strain evidence="3">JCM6362</strain>
    </source>
</reference>
<dbReference type="InterPro" id="IPR029058">
    <property type="entry name" value="AB_hydrolase_fold"/>
</dbReference>
<evidence type="ECO:0000313" key="2">
    <source>
        <dbReference type="EMBL" id="GAT17672.1"/>
    </source>
</evidence>
<proteinExistence type="predicted"/>
<dbReference type="Proteomes" id="UP000069654">
    <property type="component" value="Unassembled WGS sequence"/>
</dbReference>
<accession>A0A100XJM9</accession>
<dbReference type="Pfam" id="PF12697">
    <property type="entry name" value="Abhydrolase_6"/>
    <property type="match status" value="1"/>
</dbReference>
<dbReference type="SUPFAM" id="SSF53474">
    <property type="entry name" value="alpha/beta-Hydrolases"/>
    <property type="match status" value="1"/>
</dbReference>